<dbReference type="InterPro" id="IPR044898">
    <property type="entry name" value="CDI_dom_sf"/>
</dbReference>
<dbReference type="Gene3D" id="4.10.365.10">
    <property type="entry name" value="p27"/>
    <property type="match status" value="1"/>
</dbReference>
<sequence>MAIRVDLGRIPMSRTLLRVSAPRSPRSVKRCLFDAVDHGDVRRQLAKESDARLDRFRRQYNFDLRTETPLPGRYDWSDSPVSTTTTTTTIQARDAVASDATQEVRPAAIASQVPVTSERRESESRQVSITAFFQSRKRPSQESDKMTSPVPSKVLRQRALPQLPAGGQ</sequence>
<comment type="similarity">
    <text evidence="2">Belongs to the CDI family.</text>
</comment>
<dbReference type="InterPro" id="IPR003175">
    <property type="entry name" value="CDI_dom"/>
</dbReference>
<dbReference type="GO" id="GO:0004861">
    <property type="term" value="F:cyclin-dependent protein serine/threonine kinase inhibitor activity"/>
    <property type="evidence" value="ECO:0007669"/>
    <property type="project" value="InterPro"/>
</dbReference>
<evidence type="ECO:0000256" key="1">
    <source>
        <dbReference type="ARBA" id="ARBA00004123"/>
    </source>
</evidence>
<comment type="subcellular location">
    <subcellularLocation>
        <location evidence="1">Nucleus</location>
    </subcellularLocation>
</comment>
<dbReference type="Pfam" id="PF02234">
    <property type="entry name" value="CDI"/>
    <property type="match status" value="1"/>
</dbReference>
<keyword evidence="5" id="KW-0131">Cell cycle</keyword>
<feature type="region of interest" description="Disordered" evidence="6">
    <location>
        <begin position="111"/>
        <end position="168"/>
    </location>
</feature>
<reference evidence="8" key="1">
    <citation type="journal article" date="2018" name="PLoS Negl. Trop. Dis.">
        <title>Sialome diversity of ticks revealed by RNAseq of single tick salivary glands.</title>
        <authorList>
            <person name="Perner J."/>
            <person name="Kropackova S."/>
            <person name="Kopacek P."/>
            <person name="Ribeiro J.M."/>
        </authorList>
    </citation>
    <scope>NUCLEOTIDE SEQUENCE</scope>
    <source>
        <strain evidence="8">Siblings of single egg batch collected in Ceske Budejovice</strain>
        <tissue evidence="8">Salivary glands</tissue>
    </source>
</reference>
<dbReference type="GO" id="GO:0051726">
    <property type="term" value="P:regulation of cell cycle"/>
    <property type="evidence" value="ECO:0007669"/>
    <property type="project" value="InterPro"/>
</dbReference>
<evidence type="ECO:0000256" key="6">
    <source>
        <dbReference type="SAM" id="MobiDB-lite"/>
    </source>
</evidence>
<evidence type="ECO:0000256" key="3">
    <source>
        <dbReference type="ARBA" id="ARBA00023013"/>
    </source>
</evidence>
<protein>
    <submittedName>
        <fullName evidence="8">Putative cyclin-dependent kinase inhibitor</fullName>
    </submittedName>
</protein>
<evidence type="ECO:0000256" key="5">
    <source>
        <dbReference type="ARBA" id="ARBA00023306"/>
    </source>
</evidence>
<evidence type="ECO:0000313" key="8">
    <source>
        <dbReference type="EMBL" id="JAR94033.1"/>
    </source>
</evidence>
<dbReference type="PANTHER" id="PTHR10265:SF45">
    <property type="entry name" value="DACAPO"/>
    <property type="match status" value="1"/>
</dbReference>
<name>A0A147BTF5_IXORI</name>
<keyword evidence="3" id="KW-0649">Protein kinase inhibitor</keyword>
<evidence type="ECO:0000259" key="7">
    <source>
        <dbReference type="Pfam" id="PF02234"/>
    </source>
</evidence>
<evidence type="ECO:0000256" key="4">
    <source>
        <dbReference type="ARBA" id="ARBA00023242"/>
    </source>
</evidence>
<accession>A0A147BTF5</accession>
<organism evidence="8">
    <name type="scientific">Ixodes ricinus</name>
    <name type="common">Common tick</name>
    <name type="synonym">Acarus ricinus</name>
    <dbReference type="NCBI Taxonomy" id="34613"/>
    <lineage>
        <taxon>Eukaryota</taxon>
        <taxon>Metazoa</taxon>
        <taxon>Ecdysozoa</taxon>
        <taxon>Arthropoda</taxon>
        <taxon>Chelicerata</taxon>
        <taxon>Arachnida</taxon>
        <taxon>Acari</taxon>
        <taxon>Parasitiformes</taxon>
        <taxon>Ixodida</taxon>
        <taxon>Ixodoidea</taxon>
        <taxon>Ixodidae</taxon>
        <taxon>Ixodinae</taxon>
        <taxon>Ixodes</taxon>
    </lineage>
</organism>
<proteinExistence type="inferred from homology"/>
<dbReference type="EMBL" id="GEGO01001371">
    <property type="protein sequence ID" value="JAR94033.1"/>
    <property type="molecule type" value="Transcribed_RNA"/>
</dbReference>
<feature type="domain" description="Cyclin-dependent kinase inhibitor" evidence="7">
    <location>
        <begin position="31"/>
        <end position="77"/>
    </location>
</feature>
<keyword evidence="4" id="KW-0539">Nucleus</keyword>
<evidence type="ECO:0000256" key="2">
    <source>
        <dbReference type="ARBA" id="ARBA00006726"/>
    </source>
</evidence>
<dbReference type="PANTHER" id="PTHR10265">
    <property type="entry name" value="CYCLIN-DEPENDENT KINASE INHIBITOR 1"/>
    <property type="match status" value="1"/>
</dbReference>
<dbReference type="GO" id="GO:0005634">
    <property type="term" value="C:nucleus"/>
    <property type="evidence" value="ECO:0007669"/>
    <property type="project" value="UniProtKB-SubCell"/>
</dbReference>
<dbReference type="AlphaFoldDB" id="A0A147BTF5"/>